<sequence length="106" mass="11923">MVPVDVWYTSGHEVVQQVRPTGEPDGTTSGLASATTPQAFFEWFEEGKESGKETTMLLAIQKGARHRKSCDLHLTARYLRWETVVKEVVCAKEEEHLFCSLFFSSG</sequence>
<evidence type="ECO:0000313" key="1">
    <source>
        <dbReference type="EMBL" id="KAK1125735.1"/>
    </source>
</evidence>
<accession>A0AA40FUQ5</accession>
<dbReference type="AlphaFoldDB" id="A0AA40FUQ5"/>
<reference evidence="1" key="1">
    <citation type="submission" date="2021-10" db="EMBL/GenBank/DDBJ databases">
        <title>Melipona bicolor Genome sequencing and assembly.</title>
        <authorList>
            <person name="Araujo N.S."/>
            <person name="Arias M.C."/>
        </authorList>
    </citation>
    <scope>NUCLEOTIDE SEQUENCE</scope>
    <source>
        <strain evidence="1">USP_2M_L1-L4_2017</strain>
        <tissue evidence="1">Whole body</tissue>
    </source>
</reference>
<name>A0AA40FUQ5_9HYME</name>
<dbReference type="EMBL" id="JAHYIQ010000015">
    <property type="protein sequence ID" value="KAK1125735.1"/>
    <property type="molecule type" value="Genomic_DNA"/>
</dbReference>
<proteinExistence type="predicted"/>
<dbReference type="Proteomes" id="UP001177670">
    <property type="component" value="Unassembled WGS sequence"/>
</dbReference>
<comment type="caution">
    <text evidence="1">The sequence shown here is derived from an EMBL/GenBank/DDBJ whole genome shotgun (WGS) entry which is preliminary data.</text>
</comment>
<protein>
    <submittedName>
        <fullName evidence="1">Uncharacterized protein</fullName>
    </submittedName>
</protein>
<keyword evidence="2" id="KW-1185">Reference proteome</keyword>
<organism evidence="1 2">
    <name type="scientific">Melipona bicolor</name>
    <dbReference type="NCBI Taxonomy" id="60889"/>
    <lineage>
        <taxon>Eukaryota</taxon>
        <taxon>Metazoa</taxon>
        <taxon>Ecdysozoa</taxon>
        <taxon>Arthropoda</taxon>
        <taxon>Hexapoda</taxon>
        <taxon>Insecta</taxon>
        <taxon>Pterygota</taxon>
        <taxon>Neoptera</taxon>
        <taxon>Endopterygota</taxon>
        <taxon>Hymenoptera</taxon>
        <taxon>Apocrita</taxon>
        <taxon>Aculeata</taxon>
        <taxon>Apoidea</taxon>
        <taxon>Anthophila</taxon>
        <taxon>Apidae</taxon>
        <taxon>Melipona</taxon>
    </lineage>
</organism>
<evidence type="ECO:0000313" key="2">
    <source>
        <dbReference type="Proteomes" id="UP001177670"/>
    </source>
</evidence>
<gene>
    <name evidence="1" type="ORF">K0M31_005283</name>
</gene>